<dbReference type="Proteomes" id="UP000516320">
    <property type="component" value="Chromosome"/>
</dbReference>
<dbReference type="SUPFAM" id="SSF46785">
    <property type="entry name" value="Winged helix' DNA-binding domain"/>
    <property type="match status" value="1"/>
</dbReference>
<dbReference type="EMBL" id="CP046884">
    <property type="protein sequence ID" value="QNQ91166.1"/>
    <property type="molecule type" value="Genomic_DNA"/>
</dbReference>
<sequence length="145" mass="16064">MNVIELNSLARKLREVALTASQHEDDAKLSMAQLMVFETVARTPRVSVKEITEQTGLAQSWVSKIVAGQCEDGVFVLSQDPGDRRRTIVSLSDQAQKATFRDRGVVDIDEALTSTFPHLSPEAVTQVKGLLTQLQHVLQDDEKHP</sequence>
<proteinExistence type="predicted"/>
<dbReference type="Gene3D" id="1.10.10.10">
    <property type="entry name" value="Winged helix-like DNA-binding domain superfamily/Winged helix DNA-binding domain"/>
    <property type="match status" value="1"/>
</dbReference>
<accession>A0A7H0SRJ1</accession>
<dbReference type="KEGG" id="cpoy:GP475_11395"/>
<evidence type="ECO:0000313" key="1">
    <source>
        <dbReference type="EMBL" id="QNQ91166.1"/>
    </source>
</evidence>
<dbReference type="AlphaFoldDB" id="A0A7H0SRJ1"/>
<reference evidence="1 2" key="1">
    <citation type="submission" date="2019-12" db="EMBL/GenBank/DDBJ databases">
        <title>Corynebacterium sp. nov., isolated from feces of the Anser Albifrons in China.</title>
        <authorList>
            <person name="Liu Q."/>
        </authorList>
    </citation>
    <scope>NUCLEOTIDE SEQUENCE [LARGE SCALE GENOMIC DNA]</scope>
    <source>
        <strain evidence="1 2">4H37-19</strain>
    </source>
</reference>
<keyword evidence="2" id="KW-1185">Reference proteome</keyword>
<protein>
    <submittedName>
        <fullName evidence="1">Uncharacterized protein</fullName>
    </submittedName>
</protein>
<evidence type="ECO:0000313" key="2">
    <source>
        <dbReference type="Proteomes" id="UP000516320"/>
    </source>
</evidence>
<organism evidence="1 2">
    <name type="scientific">Corynebacterium poyangense</name>
    <dbReference type="NCBI Taxonomy" id="2684405"/>
    <lineage>
        <taxon>Bacteria</taxon>
        <taxon>Bacillati</taxon>
        <taxon>Actinomycetota</taxon>
        <taxon>Actinomycetes</taxon>
        <taxon>Mycobacteriales</taxon>
        <taxon>Corynebacteriaceae</taxon>
        <taxon>Corynebacterium</taxon>
    </lineage>
</organism>
<dbReference type="InterPro" id="IPR036388">
    <property type="entry name" value="WH-like_DNA-bd_sf"/>
</dbReference>
<dbReference type="GO" id="GO:0003700">
    <property type="term" value="F:DNA-binding transcription factor activity"/>
    <property type="evidence" value="ECO:0007669"/>
    <property type="project" value="InterPro"/>
</dbReference>
<gene>
    <name evidence="1" type="ORF">GP475_11395</name>
</gene>
<dbReference type="InterPro" id="IPR036390">
    <property type="entry name" value="WH_DNA-bd_sf"/>
</dbReference>
<name>A0A7H0SRJ1_9CORY</name>
<dbReference type="RefSeq" id="WP_187974478.1">
    <property type="nucleotide sequence ID" value="NZ_CP046884.1"/>
</dbReference>